<keyword evidence="4 9" id="KW-0812">Transmembrane</keyword>
<organism evidence="10 11">
    <name type="scientific">Methylobacterium aquaticum</name>
    <dbReference type="NCBI Taxonomy" id="270351"/>
    <lineage>
        <taxon>Bacteria</taxon>
        <taxon>Pseudomonadati</taxon>
        <taxon>Pseudomonadota</taxon>
        <taxon>Alphaproteobacteria</taxon>
        <taxon>Hyphomicrobiales</taxon>
        <taxon>Methylobacteriaceae</taxon>
        <taxon>Methylobacterium</taxon>
    </lineage>
</organism>
<feature type="transmembrane region" description="Helical" evidence="9">
    <location>
        <begin position="54"/>
        <end position="71"/>
    </location>
</feature>
<comment type="caution">
    <text evidence="10">The sequence shown here is derived from an EMBL/GenBank/DDBJ whole genome shotgun (WGS) entry which is preliminary data.</text>
</comment>
<reference evidence="10 11" key="1">
    <citation type="submission" date="2015-03" db="EMBL/GenBank/DDBJ databases">
        <title>Genome sequencing of Methylobacterium aquaticum DSM16371 type strain.</title>
        <authorList>
            <person name="Chaudhry V."/>
            <person name="Patil P.B."/>
        </authorList>
    </citation>
    <scope>NUCLEOTIDE SEQUENCE [LARGE SCALE GENOMIC DNA]</scope>
    <source>
        <strain evidence="10 11">DSM 16371</strain>
    </source>
</reference>
<dbReference type="GO" id="GO:0005254">
    <property type="term" value="F:chloride channel activity"/>
    <property type="evidence" value="ECO:0007669"/>
    <property type="project" value="InterPro"/>
</dbReference>
<dbReference type="PANTHER" id="PTHR33281:SF19">
    <property type="entry name" value="VOLTAGE-DEPENDENT ANION CHANNEL-FORMING PROTEIN YNEE"/>
    <property type="match status" value="1"/>
</dbReference>
<evidence type="ECO:0000256" key="4">
    <source>
        <dbReference type="ARBA" id="ARBA00022692"/>
    </source>
</evidence>
<evidence type="ECO:0000256" key="6">
    <source>
        <dbReference type="ARBA" id="ARBA00023065"/>
    </source>
</evidence>
<evidence type="ECO:0000256" key="7">
    <source>
        <dbReference type="ARBA" id="ARBA00023136"/>
    </source>
</evidence>
<dbReference type="InterPro" id="IPR044669">
    <property type="entry name" value="YneE/VCCN1/2-like"/>
</dbReference>
<dbReference type="PATRIC" id="fig|270351.6.peg.967"/>
<evidence type="ECO:0000256" key="8">
    <source>
        <dbReference type="ARBA" id="ARBA00034708"/>
    </source>
</evidence>
<dbReference type="Pfam" id="PF25539">
    <property type="entry name" value="Bestrophin_2"/>
    <property type="match status" value="1"/>
</dbReference>
<keyword evidence="2" id="KW-0813">Transport</keyword>
<evidence type="ECO:0000256" key="5">
    <source>
        <dbReference type="ARBA" id="ARBA00022989"/>
    </source>
</evidence>
<keyword evidence="3" id="KW-1003">Cell membrane</keyword>
<evidence type="ECO:0000256" key="2">
    <source>
        <dbReference type="ARBA" id="ARBA00022448"/>
    </source>
</evidence>
<keyword evidence="7 9" id="KW-0472">Membrane</keyword>
<accession>A0A0J6T0E9</accession>
<comment type="similarity">
    <text evidence="8">Belongs to the anion channel-forming bestrophin (TC 1.A.46) family.</text>
</comment>
<evidence type="ECO:0000256" key="1">
    <source>
        <dbReference type="ARBA" id="ARBA00004651"/>
    </source>
</evidence>
<dbReference type="GO" id="GO:0005886">
    <property type="term" value="C:plasma membrane"/>
    <property type="evidence" value="ECO:0007669"/>
    <property type="project" value="UniProtKB-SubCell"/>
</dbReference>
<comment type="subcellular location">
    <subcellularLocation>
        <location evidence="1">Cell membrane</location>
        <topology evidence="1">Multi-pass membrane protein</topology>
    </subcellularLocation>
</comment>
<dbReference type="Proteomes" id="UP000035929">
    <property type="component" value="Unassembled WGS sequence"/>
</dbReference>
<protein>
    <submittedName>
        <fullName evidence="10">Bestrophin</fullName>
    </submittedName>
</protein>
<gene>
    <name evidence="10" type="ORF">VP06_01765</name>
</gene>
<keyword evidence="5 9" id="KW-1133">Transmembrane helix</keyword>
<evidence type="ECO:0000256" key="3">
    <source>
        <dbReference type="ARBA" id="ARBA00022475"/>
    </source>
</evidence>
<dbReference type="RefSeq" id="WP_048462108.1">
    <property type="nucleotide sequence ID" value="NZ_LABX01000013.1"/>
</dbReference>
<dbReference type="AlphaFoldDB" id="A0A0J6T0E9"/>
<dbReference type="OrthoDB" id="445589at2"/>
<name>A0A0J6T0E9_9HYPH</name>
<dbReference type="EMBL" id="LABX01000013">
    <property type="protein sequence ID" value="KMO40935.1"/>
    <property type="molecule type" value="Genomic_DNA"/>
</dbReference>
<evidence type="ECO:0000313" key="10">
    <source>
        <dbReference type="EMBL" id="KMO40935.1"/>
    </source>
</evidence>
<sequence>MIVRPRPGALAILFALRGSILPQIAPQVIAITALACLVVATEPSWAHAIPLHAGIGPFTLIGLALSIFLSFRNNACYDRWWEARKVWGALIVEARGLARLLGALLPPDEAETETGARRRRCLRRLAGFTHALHAHLRGRDAALAAAPFLPQAERGRLPSCASPADAALAYLAADLGAALRQGTLSDVSFGLIEQKLAGLSGVQAACERIKGTPLPFAYTLLLYRTAWLYCLLLPFGLAETLGWGTPVATALVAYTFFGLDALGDELEEPFGSAANDLPLDALLRTVDGVVQDALGAPVPPPLAPERYWLR</sequence>
<evidence type="ECO:0000313" key="11">
    <source>
        <dbReference type="Proteomes" id="UP000035929"/>
    </source>
</evidence>
<keyword evidence="6" id="KW-0406">Ion transport</keyword>
<evidence type="ECO:0000256" key="9">
    <source>
        <dbReference type="SAM" id="Phobius"/>
    </source>
</evidence>
<dbReference type="PANTHER" id="PTHR33281">
    <property type="entry name" value="UPF0187 PROTEIN YNEE"/>
    <property type="match status" value="1"/>
</dbReference>
<proteinExistence type="inferred from homology"/>